<dbReference type="EMBL" id="ML002214">
    <property type="protein sequence ID" value="RKP40306.1"/>
    <property type="molecule type" value="Genomic_DNA"/>
</dbReference>
<dbReference type="AlphaFoldDB" id="A0A4Q0A2F0"/>
<keyword evidence="3" id="KW-1185">Reference proteome</keyword>
<name>A0A4Q0A2F0_9FUNG</name>
<feature type="chain" id="PRO_5020860736" evidence="1">
    <location>
        <begin position="22"/>
        <end position="89"/>
    </location>
</feature>
<proteinExistence type="predicted"/>
<evidence type="ECO:0000313" key="2">
    <source>
        <dbReference type="EMBL" id="RKP40306.1"/>
    </source>
</evidence>
<protein>
    <submittedName>
        <fullName evidence="2">Uncharacterized protein</fullName>
    </submittedName>
</protein>
<keyword evidence="1" id="KW-0732">Signal</keyword>
<evidence type="ECO:0000256" key="1">
    <source>
        <dbReference type="SAM" id="SignalP"/>
    </source>
</evidence>
<feature type="signal peptide" evidence="1">
    <location>
        <begin position="1"/>
        <end position="21"/>
    </location>
</feature>
<reference evidence="3" key="1">
    <citation type="journal article" date="2018" name="Nat. Microbiol.">
        <title>Leveraging single-cell genomics to expand the fungal tree of life.</title>
        <authorList>
            <person name="Ahrendt S.R."/>
            <person name="Quandt C.A."/>
            <person name="Ciobanu D."/>
            <person name="Clum A."/>
            <person name="Salamov A."/>
            <person name="Andreopoulos B."/>
            <person name="Cheng J.F."/>
            <person name="Woyke T."/>
            <person name="Pelin A."/>
            <person name="Henrissat B."/>
            <person name="Reynolds N.K."/>
            <person name="Benny G.L."/>
            <person name="Smith M.E."/>
            <person name="James T.Y."/>
            <person name="Grigoriev I.V."/>
        </authorList>
    </citation>
    <scope>NUCLEOTIDE SEQUENCE [LARGE SCALE GENOMIC DNA]</scope>
    <source>
        <strain evidence="3">RSA 468</strain>
    </source>
</reference>
<evidence type="ECO:0000313" key="3">
    <source>
        <dbReference type="Proteomes" id="UP000268162"/>
    </source>
</evidence>
<dbReference type="Proteomes" id="UP000268162">
    <property type="component" value="Unassembled WGS sequence"/>
</dbReference>
<sequence>MVKLTQLFISVTLIGAILVTASPLPQPNPAINRDSMKLLKKTALAGTTKLGDKLKVAAKSFGSQAAATAKDLGHKASAAVQNLRAFEGF</sequence>
<gene>
    <name evidence="2" type="ORF">BJ085DRAFT_37564</name>
</gene>
<accession>A0A4Q0A2F0</accession>
<organism evidence="2 3">
    <name type="scientific">Dimargaris cristalligena</name>
    <dbReference type="NCBI Taxonomy" id="215637"/>
    <lineage>
        <taxon>Eukaryota</taxon>
        <taxon>Fungi</taxon>
        <taxon>Fungi incertae sedis</taxon>
        <taxon>Zoopagomycota</taxon>
        <taxon>Kickxellomycotina</taxon>
        <taxon>Dimargaritomycetes</taxon>
        <taxon>Dimargaritales</taxon>
        <taxon>Dimargaritaceae</taxon>
        <taxon>Dimargaris</taxon>
    </lineage>
</organism>